<proteinExistence type="predicted"/>
<evidence type="ECO:0000313" key="3">
    <source>
        <dbReference type="Proteomes" id="UP000822688"/>
    </source>
</evidence>
<gene>
    <name evidence="2" type="ORF">KC19_VG025300</name>
</gene>
<reference evidence="2" key="1">
    <citation type="submission" date="2020-06" db="EMBL/GenBank/DDBJ databases">
        <title>WGS assembly of Ceratodon purpureus strain R40.</title>
        <authorList>
            <person name="Carey S.B."/>
            <person name="Jenkins J."/>
            <person name="Shu S."/>
            <person name="Lovell J.T."/>
            <person name="Sreedasyam A."/>
            <person name="Maumus F."/>
            <person name="Tiley G.P."/>
            <person name="Fernandez-Pozo N."/>
            <person name="Barry K."/>
            <person name="Chen C."/>
            <person name="Wang M."/>
            <person name="Lipzen A."/>
            <person name="Daum C."/>
            <person name="Saski C.A."/>
            <person name="Payton A.C."/>
            <person name="Mcbreen J.C."/>
            <person name="Conrad R.E."/>
            <person name="Kollar L.M."/>
            <person name="Olsson S."/>
            <person name="Huttunen S."/>
            <person name="Landis J.B."/>
            <person name="Wickett N.J."/>
            <person name="Johnson M.G."/>
            <person name="Rensing S.A."/>
            <person name="Grimwood J."/>
            <person name="Schmutz J."/>
            <person name="Mcdaniel S.F."/>
        </authorList>
    </citation>
    <scope>NUCLEOTIDE SEQUENCE</scope>
    <source>
        <strain evidence="2">R40</strain>
    </source>
</reference>
<keyword evidence="3" id="KW-1185">Reference proteome</keyword>
<protein>
    <submittedName>
        <fullName evidence="2">Uncharacterized protein</fullName>
    </submittedName>
</protein>
<sequence length="122" mass="12974">MQPERRGGGKAQRQIGGTRGRKEEAASAVRHSWTSSSTSSTSSSSSSYTSCSCFPASPILSLVPPRLESLSPVELFPVSSSISARRPPSSESARYAPGPRWFKAFAHVSALLDRGVYPDSDG</sequence>
<feature type="compositionally biased region" description="Low complexity" evidence="1">
    <location>
        <begin position="32"/>
        <end position="52"/>
    </location>
</feature>
<dbReference type="AlphaFoldDB" id="A0A8T0HLD1"/>
<name>A0A8T0HLD1_CERPU</name>
<comment type="caution">
    <text evidence="2">The sequence shown here is derived from an EMBL/GenBank/DDBJ whole genome shotgun (WGS) entry which is preliminary data.</text>
</comment>
<dbReference type="Proteomes" id="UP000822688">
    <property type="component" value="Chromosome V"/>
</dbReference>
<organism evidence="2 3">
    <name type="scientific">Ceratodon purpureus</name>
    <name type="common">Fire moss</name>
    <name type="synonym">Dicranum purpureum</name>
    <dbReference type="NCBI Taxonomy" id="3225"/>
    <lineage>
        <taxon>Eukaryota</taxon>
        <taxon>Viridiplantae</taxon>
        <taxon>Streptophyta</taxon>
        <taxon>Embryophyta</taxon>
        <taxon>Bryophyta</taxon>
        <taxon>Bryophytina</taxon>
        <taxon>Bryopsida</taxon>
        <taxon>Dicranidae</taxon>
        <taxon>Pseudoditrichales</taxon>
        <taxon>Ditrichaceae</taxon>
        <taxon>Ceratodon</taxon>
    </lineage>
</organism>
<evidence type="ECO:0000313" key="2">
    <source>
        <dbReference type="EMBL" id="KAG0571594.1"/>
    </source>
</evidence>
<accession>A0A8T0HLD1</accession>
<evidence type="ECO:0000256" key="1">
    <source>
        <dbReference type="SAM" id="MobiDB-lite"/>
    </source>
</evidence>
<feature type="region of interest" description="Disordered" evidence="1">
    <location>
        <begin position="1"/>
        <end position="52"/>
    </location>
</feature>
<dbReference type="EMBL" id="CM026426">
    <property type="protein sequence ID" value="KAG0571594.1"/>
    <property type="molecule type" value="Genomic_DNA"/>
</dbReference>